<organism evidence="1 2">
    <name type="scientific">Paraconiothyrium brasiliense</name>
    <dbReference type="NCBI Taxonomy" id="300254"/>
    <lineage>
        <taxon>Eukaryota</taxon>
        <taxon>Fungi</taxon>
        <taxon>Dikarya</taxon>
        <taxon>Ascomycota</taxon>
        <taxon>Pezizomycotina</taxon>
        <taxon>Dothideomycetes</taxon>
        <taxon>Pleosporomycetidae</taxon>
        <taxon>Pleosporales</taxon>
        <taxon>Massarineae</taxon>
        <taxon>Didymosphaeriaceae</taxon>
        <taxon>Paraconiothyrium</taxon>
    </lineage>
</organism>
<accession>A0ABR3RMB5</accession>
<evidence type="ECO:0000313" key="2">
    <source>
        <dbReference type="Proteomes" id="UP001521785"/>
    </source>
</evidence>
<evidence type="ECO:0000313" key="1">
    <source>
        <dbReference type="EMBL" id="KAL1605418.1"/>
    </source>
</evidence>
<gene>
    <name evidence="1" type="ORF">SLS60_004968</name>
</gene>
<sequence>MGRFCKDIDLVRRGLITQITVNGQERPLSEYEIRAVRLQDRNPEEIVPPIKKSSIAVSLPPQAKPITVSDIEQEPLWAQSRVPYFRKRDDGPFRRKEDPSYMDSFVLIDQECSAPRQAWLRGSIEKGGDVQCTTEIVQGVLNADHTPESKEAKLEAHNSQRNNEVYKMGNGSWKFAGTGETRQSVGGSQDIGTVYRGRRHSISLD</sequence>
<protein>
    <submittedName>
        <fullName evidence="1">Uncharacterized protein</fullName>
    </submittedName>
</protein>
<dbReference type="Proteomes" id="UP001521785">
    <property type="component" value="Unassembled WGS sequence"/>
</dbReference>
<proteinExistence type="predicted"/>
<reference evidence="1 2" key="1">
    <citation type="submission" date="2024-02" db="EMBL/GenBank/DDBJ databases">
        <title>De novo assembly and annotation of 12 fungi associated with fruit tree decline syndrome in Ontario, Canada.</title>
        <authorList>
            <person name="Sulman M."/>
            <person name="Ellouze W."/>
            <person name="Ilyukhin E."/>
        </authorList>
    </citation>
    <scope>NUCLEOTIDE SEQUENCE [LARGE SCALE GENOMIC DNA]</scope>
    <source>
        <strain evidence="1 2">M42-189</strain>
    </source>
</reference>
<comment type="caution">
    <text evidence="1">The sequence shown here is derived from an EMBL/GenBank/DDBJ whole genome shotgun (WGS) entry which is preliminary data.</text>
</comment>
<dbReference type="EMBL" id="JAKJXO020000005">
    <property type="protein sequence ID" value="KAL1605418.1"/>
    <property type="molecule type" value="Genomic_DNA"/>
</dbReference>
<name>A0ABR3RMB5_9PLEO</name>
<keyword evidence="2" id="KW-1185">Reference proteome</keyword>